<evidence type="ECO:0000256" key="3">
    <source>
        <dbReference type="ARBA" id="ARBA00010617"/>
    </source>
</evidence>
<proteinExistence type="inferred from homology"/>
<comment type="similarity">
    <text evidence="3">Belongs to the cytochrome P450 family.</text>
</comment>
<comment type="caution">
    <text evidence="12">The sequence shown here is derived from an EMBL/GenBank/DDBJ whole genome shotgun (WGS) entry which is preliminary data.</text>
</comment>
<dbReference type="Proteomes" id="UP000436088">
    <property type="component" value="Unassembled WGS sequence"/>
</dbReference>
<evidence type="ECO:0000256" key="2">
    <source>
        <dbReference type="ARBA" id="ARBA00004167"/>
    </source>
</evidence>
<sequence>MMNSQGIKGPPYRFIHGNNKQAAQIKKETSIKSTGLTHDIFPRVQPHIYSWLNNYGKNYLYWKGTQAELVITEPELAKEILKNSEKAFLKRKLNAFDSKILGEGLVMAEGEKWVKLRRLANYVFHGESIKNMSPAVISSVETMLEKWKVEEGREIEVFHEFRLLTSEVISRTAFGSSYVEGEKIFNTLHKLSVMNMRNIHKNRIRFIGKFWRTADLVEAEKFVKVVKDSVMEIIKKREYKVLNGEAESFGHDFLGLLVNAYHEPDEKKRLSFEDLVEECRTFYFGGQETVHSLLSWTVLLLSIHGDWQEKARREVMEIFGNQNPHPDGIAKLKTMSMIINETLRLYGSANSMPREVAREVRLGKLVLPANMHLLILNTALHHDPQLWGDEVHLFRPERFADGIAKATRYKRGCRYAMTLSPAYVHNPALIVTLQPQHGIQVILEPLHNDD</sequence>
<dbReference type="SUPFAM" id="SSF48264">
    <property type="entry name" value="Cytochrome P450"/>
    <property type="match status" value="1"/>
</dbReference>
<evidence type="ECO:0000313" key="12">
    <source>
        <dbReference type="EMBL" id="KAE8680558.1"/>
    </source>
</evidence>
<dbReference type="Gene3D" id="1.10.630.10">
    <property type="entry name" value="Cytochrome P450"/>
    <property type="match status" value="1"/>
</dbReference>
<evidence type="ECO:0000256" key="1">
    <source>
        <dbReference type="ARBA" id="ARBA00001971"/>
    </source>
</evidence>
<protein>
    <submittedName>
        <fullName evidence="12">Cytochrome P450</fullName>
    </submittedName>
</protein>
<evidence type="ECO:0000256" key="5">
    <source>
        <dbReference type="ARBA" id="ARBA00022692"/>
    </source>
</evidence>
<organism evidence="12 13">
    <name type="scientific">Hibiscus syriacus</name>
    <name type="common">Rose of Sharon</name>
    <dbReference type="NCBI Taxonomy" id="106335"/>
    <lineage>
        <taxon>Eukaryota</taxon>
        <taxon>Viridiplantae</taxon>
        <taxon>Streptophyta</taxon>
        <taxon>Embryophyta</taxon>
        <taxon>Tracheophyta</taxon>
        <taxon>Spermatophyta</taxon>
        <taxon>Magnoliopsida</taxon>
        <taxon>eudicotyledons</taxon>
        <taxon>Gunneridae</taxon>
        <taxon>Pentapetalae</taxon>
        <taxon>rosids</taxon>
        <taxon>malvids</taxon>
        <taxon>Malvales</taxon>
        <taxon>Malvaceae</taxon>
        <taxon>Malvoideae</taxon>
        <taxon>Hibiscus</taxon>
    </lineage>
</organism>
<dbReference type="InterPro" id="IPR001128">
    <property type="entry name" value="Cyt_P450"/>
</dbReference>
<keyword evidence="4" id="KW-0349">Heme</keyword>
<dbReference type="Pfam" id="PF00067">
    <property type="entry name" value="p450"/>
    <property type="match status" value="1"/>
</dbReference>
<evidence type="ECO:0000256" key="9">
    <source>
        <dbReference type="ARBA" id="ARBA00023004"/>
    </source>
</evidence>
<keyword evidence="7" id="KW-1133">Transmembrane helix</keyword>
<evidence type="ECO:0000256" key="7">
    <source>
        <dbReference type="ARBA" id="ARBA00022989"/>
    </source>
</evidence>
<accession>A0A6A2YMJ4</accession>
<dbReference type="InterPro" id="IPR036396">
    <property type="entry name" value="Cyt_P450_sf"/>
</dbReference>
<gene>
    <name evidence="12" type="ORF">F3Y22_tig00111378pilonHSYRG00019</name>
</gene>
<evidence type="ECO:0000256" key="10">
    <source>
        <dbReference type="ARBA" id="ARBA00023033"/>
    </source>
</evidence>
<dbReference type="PANTHER" id="PTHR24282:SF226">
    <property type="entry name" value="CYTOCHROME P450 CYP749A22-LIKE"/>
    <property type="match status" value="1"/>
</dbReference>
<dbReference type="AlphaFoldDB" id="A0A6A2YMJ4"/>
<evidence type="ECO:0000256" key="11">
    <source>
        <dbReference type="ARBA" id="ARBA00023136"/>
    </source>
</evidence>
<dbReference type="PANTHER" id="PTHR24282">
    <property type="entry name" value="CYTOCHROME P450 FAMILY MEMBER"/>
    <property type="match status" value="1"/>
</dbReference>
<keyword evidence="8" id="KW-0560">Oxidoreductase</keyword>
<reference evidence="12" key="1">
    <citation type="submission" date="2019-09" db="EMBL/GenBank/DDBJ databases">
        <title>Draft genome information of white flower Hibiscus syriacus.</title>
        <authorList>
            <person name="Kim Y.-M."/>
        </authorList>
    </citation>
    <scope>NUCLEOTIDE SEQUENCE [LARGE SCALE GENOMIC DNA]</scope>
    <source>
        <strain evidence="12">YM2019G1</strain>
    </source>
</reference>
<dbReference type="InterPro" id="IPR002401">
    <property type="entry name" value="Cyt_P450_E_grp-I"/>
</dbReference>
<dbReference type="GO" id="GO:0016705">
    <property type="term" value="F:oxidoreductase activity, acting on paired donors, with incorporation or reduction of molecular oxygen"/>
    <property type="evidence" value="ECO:0007669"/>
    <property type="project" value="InterPro"/>
</dbReference>
<keyword evidence="6" id="KW-0479">Metal-binding</keyword>
<keyword evidence="13" id="KW-1185">Reference proteome</keyword>
<keyword evidence="11" id="KW-0472">Membrane</keyword>
<dbReference type="GO" id="GO:0016020">
    <property type="term" value="C:membrane"/>
    <property type="evidence" value="ECO:0007669"/>
    <property type="project" value="UniProtKB-SubCell"/>
</dbReference>
<evidence type="ECO:0000256" key="6">
    <source>
        <dbReference type="ARBA" id="ARBA00022723"/>
    </source>
</evidence>
<keyword evidence="5" id="KW-0812">Transmembrane</keyword>
<evidence type="ECO:0000256" key="8">
    <source>
        <dbReference type="ARBA" id="ARBA00023002"/>
    </source>
</evidence>
<keyword evidence="9" id="KW-0408">Iron</keyword>
<dbReference type="GO" id="GO:0004497">
    <property type="term" value="F:monooxygenase activity"/>
    <property type="evidence" value="ECO:0007669"/>
    <property type="project" value="UniProtKB-KW"/>
</dbReference>
<dbReference type="EMBL" id="VEPZ02001323">
    <property type="protein sequence ID" value="KAE8680558.1"/>
    <property type="molecule type" value="Genomic_DNA"/>
</dbReference>
<evidence type="ECO:0000256" key="4">
    <source>
        <dbReference type="ARBA" id="ARBA00022617"/>
    </source>
</evidence>
<comment type="subcellular location">
    <subcellularLocation>
        <location evidence="2">Membrane</location>
        <topology evidence="2">Single-pass membrane protein</topology>
    </subcellularLocation>
</comment>
<comment type="cofactor">
    <cofactor evidence="1">
        <name>heme</name>
        <dbReference type="ChEBI" id="CHEBI:30413"/>
    </cofactor>
</comment>
<keyword evidence="10" id="KW-0503">Monooxygenase</keyword>
<dbReference type="PRINTS" id="PR00463">
    <property type="entry name" value="EP450I"/>
</dbReference>
<dbReference type="GO" id="GO:0005506">
    <property type="term" value="F:iron ion binding"/>
    <property type="evidence" value="ECO:0007669"/>
    <property type="project" value="InterPro"/>
</dbReference>
<dbReference type="GO" id="GO:0020037">
    <property type="term" value="F:heme binding"/>
    <property type="evidence" value="ECO:0007669"/>
    <property type="project" value="InterPro"/>
</dbReference>
<dbReference type="InterPro" id="IPR050665">
    <property type="entry name" value="Cytochrome_P450_Monooxygen"/>
</dbReference>
<name>A0A6A2YMJ4_HIBSY</name>
<evidence type="ECO:0000313" key="13">
    <source>
        <dbReference type="Proteomes" id="UP000436088"/>
    </source>
</evidence>